<keyword evidence="4 5" id="KW-0012">Acyltransferase</keyword>
<evidence type="ECO:0000256" key="3">
    <source>
        <dbReference type="ARBA" id="ARBA00022786"/>
    </source>
</evidence>
<dbReference type="InterPro" id="IPR007471">
    <property type="entry name" value="N-end_Aminoacyl_Trfase_N"/>
</dbReference>
<dbReference type="InterPro" id="IPR007472">
    <property type="entry name" value="N-end_Aminoacyl_Trfase_C"/>
</dbReference>
<comment type="similarity">
    <text evidence="1 5">Belongs to the R-transferase family.</text>
</comment>
<evidence type="ECO:0000259" key="8">
    <source>
        <dbReference type="Pfam" id="PF04377"/>
    </source>
</evidence>
<evidence type="ECO:0000256" key="1">
    <source>
        <dbReference type="ARBA" id="ARBA00009991"/>
    </source>
</evidence>
<evidence type="ECO:0000256" key="2">
    <source>
        <dbReference type="ARBA" id="ARBA00022679"/>
    </source>
</evidence>
<dbReference type="PANTHER" id="PTHR21367">
    <property type="entry name" value="ARGININE-TRNA-PROTEIN TRANSFERASE 1"/>
    <property type="match status" value="1"/>
</dbReference>
<dbReference type="Pfam" id="PF04377">
    <property type="entry name" value="ATE_C"/>
    <property type="match status" value="1"/>
</dbReference>
<dbReference type="GO" id="GO:0004057">
    <property type="term" value="F:arginyl-tRNA--protein transferase activity"/>
    <property type="evidence" value="ECO:0007669"/>
    <property type="project" value="UniProtKB-EC"/>
</dbReference>
<protein>
    <recommendedName>
        <fullName evidence="5">Arginyl-tRNA--protein transferase 1</fullName>
        <shortName evidence="5">Arginyltransferase 1</shortName>
        <shortName evidence="5">R-transferase 1</shortName>
        <ecNumber evidence="5">2.3.2.8</ecNumber>
    </recommendedName>
    <alternativeName>
        <fullName evidence="5">Arginine-tRNA--protein transferase 1</fullName>
    </alternativeName>
</protein>
<evidence type="ECO:0000256" key="5">
    <source>
        <dbReference type="PIRNR" id="PIRNR037207"/>
    </source>
</evidence>
<proteinExistence type="inferred from homology"/>
<reference evidence="9" key="1">
    <citation type="submission" date="2018-10" db="EMBL/GenBank/DDBJ databases">
        <title>Transcriptome assembly of Aceria tosichella (Wheat curl mite) Type 2.</title>
        <authorList>
            <person name="Scully E.D."/>
            <person name="Geib S.M."/>
            <person name="Palmer N.A."/>
            <person name="Gupta A.K."/>
            <person name="Sarath G."/>
            <person name="Tatineni S."/>
        </authorList>
    </citation>
    <scope>NUCLEOTIDE SEQUENCE</scope>
    <source>
        <strain evidence="9">LincolnNE</strain>
    </source>
</reference>
<feature type="region of interest" description="Disordered" evidence="6">
    <location>
        <begin position="1"/>
        <end position="48"/>
    </location>
</feature>
<feature type="domain" description="N-end rule aminoacyl transferase C-terminal" evidence="8">
    <location>
        <begin position="279"/>
        <end position="472"/>
    </location>
</feature>
<dbReference type="InterPro" id="IPR017137">
    <property type="entry name" value="Arg-tRNA-P_Trfase_1_euk"/>
</dbReference>
<evidence type="ECO:0000259" key="7">
    <source>
        <dbReference type="Pfam" id="PF04376"/>
    </source>
</evidence>
<evidence type="ECO:0000256" key="6">
    <source>
        <dbReference type="SAM" id="MobiDB-lite"/>
    </source>
</evidence>
<keyword evidence="2 5" id="KW-0808">Transferase</keyword>
<sequence>MSAHSSAGNQSARGCQSADNKLDGTSSSQEASDGANNDNPGSSSSTLNMSLKLANDNSKASVIQYLGPGSSYCGYCKRSERQSGGGRRSYDMQTYSLRVSDYQVLLDRNWRRSGTFSYCPINQTTCCPNYPVICTATKFHLTRSQRKCIAKVNSYLATGNVGNNINLDFSRDPTKDKEIQKKKITTLDEIRSSSKLRAKRFLRQCERKAKLYGKTEEESMNDIRDKWDNRLPSRLPLESYLFPKKVMLLGESGSFKAKHSLRIDMVHVNSRRCRASREEQHHMLVRYQNKVHKEDRREWSMSRFCDFLVETPLITEPLTEFDYVSRGGARGGGTPSGDDDDDDCLSFHSNLTDPAEYLLVRPPQLPTAFGTYHCNYYLDDKLIATGVLDVLPKCITTVYFFYDPDYDFLNLGIYSALIEISMIRQMDKHYISSSSNSDNSENQLVNYYLGFYVHECKKMHYKTRFRPSYLLCSKTYCYVPIEICLKKLLDRKYADFADEQHEQQAYGDNSRSLSSSSLSEWFSIPIIPPEPELGSTMSTYFTWLASNLGDEYLDLFLNGYLATYAKLVGPTLLSRLTMKVAVVHRTLMERHKRLTRPGEPTKVVTQ</sequence>
<dbReference type="EC" id="2.3.2.8" evidence="5"/>
<organism evidence="9">
    <name type="scientific">Aceria tosichella</name>
    <name type="common">wheat curl mite</name>
    <dbReference type="NCBI Taxonomy" id="561515"/>
    <lineage>
        <taxon>Eukaryota</taxon>
        <taxon>Metazoa</taxon>
        <taxon>Ecdysozoa</taxon>
        <taxon>Arthropoda</taxon>
        <taxon>Chelicerata</taxon>
        <taxon>Arachnida</taxon>
        <taxon>Acari</taxon>
        <taxon>Acariformes</taxon>
        <taxon>Trombidiformes</taxon>
        <taxon>Prostigmata</taxon>
        <taxon>Eupodina</taxon>
        <taxon>Eriophyoidea</taxon>
        <taxon>Eriophyidae</taxon>
        <taxon>Eriophyinae</taxon>
        <taxon>Aceriini</taxon>
        <taxon>Aceria</taxon>
    </lineage>
</organism>
<dbReference type="EMBL" id="GGYP01004450">
    <property type="protein sequence ID" value="MDE49221.1"/>
    <property type="molecule type" value="Transcribed_RNA"/>
</dbReference>
<dbReference type="PIRSF" id="PIRSF037207">
    <property type="entry name" value="ATE1_euk"/>
    <property type="match status" value="1"/>
</dbReference>
<feature type="domain" description="N-end aminoacyl transferase N-terminal" evidence="7">
    <location>
        <begin position="72"/>
        <end position="147"/>
    </location>
</feature>
<accession>A0A6G1SG75</accession>
<evidence type="ECO:0000313" key="9">
    <source>
        <dbReference type="EMBL" id="MDE49221.1"/>
    </source>
</evidence>
<keyword evidence="3 5" id="KW-0833">Ubl conjugation pathway</keyword>
<gene>
    <name evidence="9" type="primary">ATE1</name>
    <name evidence="9" type="ORF">g.19798</name>
</gene>
<evidence type="ECO:0000256" key="4">
    <source>
        <dbReference type="ARBA" id="ARBA00023315"/>
    </source>
</evidence>
<dbReference type="GO" id="GO:0005737">
    <property type="term" value="C:cytoplasm"/>
    <property type="evidence" value="ECO:0007669"/>
    <property type="project" value="TreeGrafter"/>
</dbReference>
<comment type="catalytic activity">
    <reaction evidence="5">
        <text>an N-terminal L-alpha-aminoacyl-[protein] + L-arginyl-tRNA(Arg) = an N-terminal L-arginyl-L-aminoacyl-[protein] + tRNA(Arg) + H(+)</text>
        <dbReference type="Rhea" id="RHEA:10208"/>
        <dbReference type="Rhea" id="RHEA-COMP:9658"/>
        <dbReference type="Rhea" id="RHEA-COMP:9673"/>
        <dbReference type="Rhea" id="RHEA-COMP:10636"/>
        <dbReference type="Rhea" id="RHEA-COMP:10638"/>
        <dbReference type="ChEBI" id="CHEBI:15378"/>
        <dbReference type="ChEBI" id="CHEBI:78442"/>
        <dbReference type="ChEBI" id="CHEBI:78513"/>
        <dbReference type="ChEBI" id="CHEBI:78597"/>
        <dbReference type="ChEBI" id="CHEBI:83562"/>
        <dbReference type="EC" id="2.3.2.8"/>
    </reaction>
</comment>
<name>A0A6G1SG75_9ACAR</name>
<comment type="function">
    <text evidence="5">Involved in the post-translational conjugation of arginine to the N-terminal aspartate or glutamate of a protein. This arginylation is required for degradation of the protein via the ubiquitin pathway.</text>
</comment>
<dbReference type="AlphaFoldDB" id="A0A6G1SG75"/>
<dbReference type="Pfam" id="PF04376">
    <property type="entry name" value="ATE_N"/>
    <property type="match status" value="1"/>
</dbReference>
<dbReference type="PANTHER" id="PTHR21367:SF1">
    <property type="entry name" value="ARGINYL-TRNA--PROTEIN TRANSFERASE 1"/>
    <property type="match status" value="1"/>
</dbReference>
<dbReference type="InterPro" id="IPR030700">
    <property type="entry name" value="N-end_Aminoacyl_Trfase"/>
</dbReference>